<dbReference type="AlphaFoldDB" id="A0A1A3KNS4"/>
<evidence type="ECO:0000313" key="3">
    <source>
        <dbReference type="EMBL" id="OBJ86670.1"/>
    </source>
</evidence>
<feature type="transmembrane region" description="Helical" evidence="2">
    <location>
        <begin position="37"/>
        <end position="56"/>
    </location>
</feature>
<keyword evidence="2" id="KW-1133">Transmembrane helix</keyword>
<keyword evidence="2" id="KW-0472">Membrane</keyword>
<evidence type="ECO:0000256" key="2">
    <source>
        <dbReference type="SAM" id="Phobius"/>
    </source>
</evidence>
<accession>A0A1A3KNS4</accession>
<feature type="region of interest" description="Disordered" evidence="1">
    <location>
        <begin position="1"/>
        <end position="35"/>
    </location>
</feature>
<feature type="compositionally biased region" description="Polar residues" evidence="1">
    <location>
        <begin position="1"/>
        <end position="13"/>
    </location>
</feature>
<dbReference type="EMBL" id="LZLM01000058">
    <property type="protein sequence ID" value="OBJ86670.1"/>
    <property type="molecule type" value="Genomic_DNA"/>
</dbReference>
<comment type="caution">
    <text evidence="3">The sequence shown here is derived from an EMBL/GenBank/DDBJ whole genome shotgun (WGS) entry which is preliminary data.</text>
</comment>
<evidence type="ECO:0000313" key="4">
    <source>
        <dbReference type="Proteomes" id="UP000093925"/>
    </source>
</evidence>
<evidence type="ECO:0000256" key="1">
    <source>
        <dbReference type="SAM" id="MobiDB-lite"/>
    </source>
</evidence>
<evidence type="ECO:0008006" key="5">
    <source>
        <dbReference type="Google" id="ProtNLM"/>
    </source>
</evidence>
<feature type="transmembrane region" description="Helical" evidence="2">
    <location>
        <begin position="62"/>
        <end position="83"/>
    </location>
</feature>
<reference evidence="3 4" key="1">
    <citation type="submission" date="2016-06" db="EMBL/GenBank/DDBJ databases">
        <authorList>
            <person name="Kjaerup R.B."/>
            <person name="Dalgaard T.S."/>
            <person name="Juul-Madsen H.R."/>
        </authorList>
    </citation>
    <scope>NUCLEOTIDE SEQUENCE [LARGE SCALE GENOMIC DNA]</scope>
    <source>
        <strain evidence="3 4">1276495.2</strain>
    </source>
</reference>
<organism evidence="3 4">
    <name type="scientific">Mycobacterium asiaticum</name>
    <dbReference type="NCBI Taxonomy" id="1790"/>
    <lineage>
        <taxon>Bacteria</taxon>
        <taxon>Bacillati</taxon>
        <taxon>Actinomycetota</taxon>
        <taxon>Actinomycetes</taxon>
        <taxon>Mycobacteriales</taxon>
        <taxon>Mycobacteriaceae</taxon>
        <taxon>Mycobacterium</taxon>
    </lineage>
</organism>
<keyword evidence="2" id="KW-0812">Transmembrane</keyword>
<sequence>MGSRQGVNVTNPETDPIDHHRTTRQHAGETMKNGTNAPGIVGVALGVAALIIGLAALANGSFAAGTVCALVGLVIGGAGLAWLRRAHRQVRAAELRWHDTHSDEPVPPPTS</sequence>
<protein>
    <recommendedName>
        <fullName evidence="5">UsfY protein</fullName>
    </recommendedName>
</protein>
<name>A0A1A3KNS4_MYCAS</name>
<dbReference type="Proteomes" id="UP000093925">
    <property type="component" value="Unassembled WGS sequence"/>
</dbReference>
<proteinExistence type="predicted"/>
<gene>
    <name evidence="3" type="ORF">A5640_09980</name>
</gene>